<keyword evidence="7" id="KW-1185">Reference proteome</keyword>
<feature type="region of interest" description="Disordered" evidence="3">
    <location>
        <begin position="1"/>
        <end position="25"/>
    </location>
</feature>
<name>A0A067JFM3_JATCU</name>
<evidence type="ECO:0000256" key="2">
    <source>
        <dbReference type="ARBA" id="ARBA00023136"/>
    </source>
</evidence>
<dbReference type="PANTHER" id="PTHR31234:SF2">
    <property type="entry name" value="OS05G0199100 PROTEIN"/>
    <property type="match status" value="1"/>
</dbReference>
<dbReference type="AlphaFoldDB" id="A0A067JFM3"/>
<sequence length="242" mass="27308">MAAGRPPIAPPHPSSSVHEPVTSQSRPVFQSGTYIVQIPKDQIYRIPPPENAEIFERHRKPEQSKRRSSICSWFSCFIIIALIIIAVGLALGLSFSFPEPKNPKFKIQRFVFVNSTSHSQPFYDIRLQVYNPNAKSDILYKKEGVISLFFKQQKLAAAKFPHFLQNDNTSTAKRILLKGSNTNWSSRTRGKVSLSLKMDIPVRMKISRFKTGDAVLAIACDLTVDKLGKGLKLVSEKCKTYR</sequence>
<feature type="compositionally biased region" description="Low complexity" evidence="3">
    <location>
        <begin position="14"/>
        <end position="23"/>
    </location>
</feature>
<organism evidence="5 7">
    <name type="scientific">Jatropha curcas</name>
    <name type="common">Barbados nut</name>
    <dbReference type="NCBI Taxonomy" id="180498"/>
    <lineage>
        <taxon>Eukaryota</taxon>
        <taxon>Viridiplantae</taxon>
        <taxon>Streptophyta</taxon>
        <taxon>Embryophyta</taxon>
        <taxon>Tracheophyta</taxon>
        <taxon>Spermatophyta</taxon>
        <taxon>Magnoliopsida</taxon>
        <taxon>eudicotyledons</taxon>
        <taxon>Gunneridae</taxon>
        <taxon>Pentapetalae</taxon>
        <taxon>rosids</taxon>
        <taxon>fabids</taxon>
        <taxon>Malpighiales</taxon>
        <taxon>Euphorbiaceae</taxon>
        <taxon>Crotonoideae</taxon>
        <taxon>Jatropheae</taxon>
        <taxon>Jatropha</taxon>
    </lineage>
</organism>
<evidence type="ECO:0000256" key="3">
    <source>
        <dbReference type="SAM" id="MobiDB-lite"/>
    </source>
</evidence>
<keyword evidence="4" id="KW-0812">Transmembrane</keyword>
<protein>
    <recommendedName>
        <fullName evidence="8">Late embryogenesis abundant protein LEA-2 subgroup domain-containing protein</fullName>
    </recommendedName>
</protein>
<dbReference type="EMBL" id="KK915422">
    <property type="protein sequence ID" value="KDP22637.1"/>
    <property type="molecule type" value="Genomic_DNA"/>
</dbReference>
<dbReference type="InterPro" id="IPR044839">
    <property type="entry name" value="NDR1-like"/>
</dbReference>
<reference evidence="5 7" key="1">
    <citation type="journal article" date="2014" name="PLoS ONE">
        <title>Global Analysis of Gene Expression Profiles in Physic Nut (Jatropha curcas L.) Seedlings Exposed to Salt Stress.</title>
        <authorList>
            <person name="Zhang L."/>
            <person name="Zhang C."/>
            <person name="Wu P."/>
            <person name="Chen Y."/>
            <person name="Li M."/>
            <person name="Jiang H."/>
            <person name="Wu G."/>
        </authorList>
    </citation>
    <scope>NUCLEOTIDE SEQUENCE [LARGE SCALE GENOMIC DNA]</scope>
    <source>
        <strain evidence="7">cv. GZQX0401</strain>
        <tissue evidence="5">Young leaves</tissue>
    </source>
</reference>
<dbReference type="PANTHER" id="PTHR31234">
    <property type="entry name" value="LATE EMBRYOGENESIS ABUNDANT (LEA) HYDROXYPROLINE-RICH GLYCOPROTEIN FAMILY"/>
    <property type="match status" value="1"/>
</dbReference>
<feature type="transmembrane region" description="Helical" evidence="4">
    <location>
        <begin position="70"/>
        <end position="97"/>
    </location>
</feature>
<accession>A0A067JFM3</accession>
<evidence type="ECO:0000313" key="5">
    <source>
        <dbReference type="EMBL" id="KDP22637.1"/>
    </source>
</evidence>
<proteinExistence type="predicted"/>
<evidence type="ECO:0000313" key="7">
    <source>
        <dbReference type="Proteomes" id="UP000027138"/>
    </source>
</evidence>
<dbReference type="OrthoDB" id="996955at2759"/>
<keyword evidence="2 4" id="KW-0472">Membrane</keyword>
<evidence type="ECO:0000256" key="1">
    <source>
        <dbReference type="ARBA" id="ARBA00004370"/>
    </source>
</evidence>
<keyword evidence="4" id="KW-1133">Transmembrane helix</keyword>
<comment type="subcellular location">
    <subcellularLocation>
        <location evidence="1">Membrane</location>
    </subcellularLocation>
</comment>
<dbReference type="EMBL" id="KK914318">
    <property type="protein sequence ID" value="KDP41361.1"/>
    <property type="molecule type" value="Genomic_DNA"/>
</dbReference>
<dbReference type="STRING" id="180498.A0A067JFM3"/>
<dbReference type="GO" id="GO:0005886">
    <property type="term" value="C:plasma membrane"/>
    <property type="evidence" value="ECO:0007669"/>
    <property type="project" value="TreeGrafter"/>
</dbReference>
<evidence type="ECO:0000256" key="4">
    <source>
        <dbReference type="SAM" id="Phobius"/>
    </source>
</evidence>
<dbReference type="Proteomes" id="UP000027138">
    <property type="component" value="Unassembled WGS sequence"/>
</dbReference>
<gene>
    <name evidence="5" type="ORF">JCGZ_02795</name>
    <name evidence="6" type="ORF">JCGZ_15768</name>
</gene>
<evidence type="ECO:0008006" key="8">
    <source>
        <dbReference type="Google" id="ProtNLM"/>
    </source>
</evidence>
<dbReference type="GO" id="GO:0098542">
    <property type="term" value="P:defense response to other organism"/>
    <property type="evidence" value="ECO:0007669"/>
    <property type="project" value="InterPro"/>
</dbReference>
<evidence type="ECO:0000313" key="6">
    <source>
        <dbReference type="EMBL" id="KDP41361.1"/>
    </source>
</evidence>